<protein>
    <submittedName>
        <fullName evidence="2">Uncharacterized protein</fullName>
    </submittedName>
</protein>
<dbReference type="GeneID" id="55806850"/>
<dbReference type="KEGG" id="vg:55806850"/>
<evidence type="ECO:0000313" key="2">
    <source>
        <dbReference type="EMBL" id="ASZ77591.1"/>
    </source>
</evidence>
<reference evidence="2 3" key="1">
    <citation type="submission" date="2017-04" db="EMBL/GenBank/DDBJ databases">
        <title>Complete Genome Sequence of Lytic Bacteriophage SP1 Infecting Salmonella Pullorum Isolates.</title>
        <authorList>
            <person name="Kim D."/>
            <person name="Kim Y.J."/>
            <person name="Han B.K."/>
            <person name="Kim H."/>
        </authorList>
    </citation>
    <scope>NUCLEOTIDE SEQUENCE [LARGE SCALE GENOMIC DNA]</scope>
</reference>
<evidence type="ECO:0000313" key="3">
    <source>
        <dbReference type="Proteomes" id="UP000259389"/>
    </source>
</evidence>
<dbReference type="Proteomes" id="UP000259389">
    <property type="component" value="Segment"/>
</dbReference>
<dbReference type="RefSeq" id="YP_009877652.1">
    <property type="nucleotide sequence ID" value="NC_049396.1"/>
</dbReference>
<accession>A0A249Y037</accession>
<evidence type="ECO:0000256" key="1">
    <source>
        <dbReference type="SAM" id="MobiDB-lite"/>
    </source>
</evidence>
<dbReference type="EMBL" id="MF001362">
    <property type="protein sequence ID" value="ASZ77591.1"/>
    <property type="molecule type" value="Genomic_DNA"/>
</dbReference>
<organism evidence="2 3">
    <name type="scientific">Salmonella phage SP1</name>
    <dbReference type="NCBI Taxonomy" id="2025818"/>
    <lineage>
        <taxon>Viruses</taxon>
        <taxon>Duplodnaviria</taxon>
        <taxon>Heunggongvirae</taxon>
        <taxon>Uroviricota</taxon>
        <taxon>Caudoviricetes</taxon>
        <taxon>Pantevenvirales</taxon>
        <taxon>Ackermannviridae</taxon>
        <taxon>Cvivirinae</taxon>
        <taxon>Kuttervirus</taxon>
        <taxon>Kuttervirus SP1</taxon>
    </lineage>
</organism>
<keyword evidence="3" id="KW-1185">Reference proteome</keyword>
<proteinExistence type="predicted"/>
<feature type="region of interest" description="Disordered" evidence="1">
    <location>
        <begin position="19"/>
        <end position="48"/>
    </location>
</feature>
<name>A0A249Y037_9CAUD</name>
<sequence length="66" mass="7940">MKREILDVYYPGSCCPGHDKYPADTYKNRRSKSKRSDGIKKEHRHVRRVKRQNLKSDLLFITKEDF</sequence>